<evidence type="ECO:0000256" key="7">
    <source>
        <dbReference type="ARBA" id="ARBA00022993"/>
    </source>
</evidence>
<dbReference type="InterPro" id="IPR014729">
    <property type="entry name" value="Rossmann-like_a/b/a_fold"/>
</dbReference>
<dbReference type="GO" id="GO:0015937">
    <property type="term" value="P:coenzyme A biosynthetic process"/>
    <property type="evidence" value="ECO:0007669"/>
    <property type="project" value="UniProtKB-UniRule"/>
</dbReference>
<feature type="binding site" evidence="9">
    <location>
        <position position="103"/>
    </location>
    <ligand>
        <name>ATP</name>
        <dbReference type="ChEBI" id="CHEBI:30616"/>
    </ligand>
</feature>
<evidence type="ECO:0000256" key="3">
    <source>
        <dbReference type="ARBA" id="ARBA00022695"/>
    </source>
</evidence>
<dbReference type="EMBL" id="MGEQ01000001">
    <property type="protein sequence ID" value="OGL88285.1"/>
    <property type="molecule type" value="Genomic_DNA"/>
</dbReference>
<keyword evidence="4 9" id="KW-0547">Nucleotide-binding</keyword>
<evidence type="ECO:0000256" key="5">
    <source>
        <dbReference type="ARBA" id="ARBA00022840"/>
    </source>
</evidence>
<comment type="pathway">
    <text evidence="9">Cofactor biosynthesis; coenzyme A biosynthesis; CoA from (R)-pantothenate: step 4/5.</text>
</comment>
<gene>
    <name evidence="9" type="primary">coaD</name>
    <name evidence="11" type="ORF">A3I41_01010</name>
</gene>
<dbReference type="EC" id="2.7.7.3" evidence="9"/>
<feature type="site" description="Transition state stabilizer" evidence="9">
    <location>
        <position position="19"/>
    </location>
</feature>
<dbReference type="InterPro" id="IPR004821">
    <property type="entry name" value="Cyt_trans-like"/>
</dbReference>
<keyword evidence="2 9" id="KW-0808">Transferase</keyword>
<dbReference type="GO" id="GO:0005524">
    <property type="term" value="F:ATP binding"/>
    <property type="evidence" value="ECO:0007669"/>
    <property type="project" value="UniProtKB-KW"/>
</dbReference>
<evidence type="ECO:0000256" key="1">
    <source>
        <dbReference type="ARBA" id="ARBA00022490"/>
    </source>
</evidence>
<organism evidence="11 12">
    <name type="scientific">Candidatus Uhrbacteria bacterium RIFCSPLOWO2_02_FULL_48_18</name>
    <dbReference type="NCBI Taxonomy" id="1802408"/>
    <lineage>
        <taxon>Bacteria</taxon>
        <taxon>Candidatus Uhriibacteriota</taxon>
    </lineage>
</organism>
<dbReference type="GO" id="GO:0004595">
    <property type="term" value="F:pantetheine-phosphate adenylyltransferase activity"/>
    <property type="evidence" value="ECO:0007669"/>
    <property type="project" value="UniProtKB-UniRule"/>
</dbReference>
<feature type="binding site" evidence="9">
    <location>
        <position position="78"/>
    </location>
    <ligand>
        <name>substrate</name>
    </ligand>
</feature>
<comment type="cofactor">
    <cofactor evidence="9">
        <name>Mg(2+)</name>
        <dbReference type="ChEBI" id="CHEBI:18420"/>
    </cofactor>
</comment>
<dbReference type="Proteomes" id="UP000176593">
    <property type="component" value="Unassembled WGS sequence"/>
</dbReference>
<dbReference type="Gene3D" id="3.40.50.620">
    <property type="entry name" value="HUPs"/>
    <property type="match status" value="1"/>
</dbReference>
<dbReference type="AlphaFoldDB" id="A0A1F7VCW3"/>
<accession>A0A1F7VCW3</accession>
<evidence type="ECO:0000313" key="11">
    <source>
        <dbReference type="EMBL" id="OGL88285.1"/>
    </source>
</evidence>
<keyword evidence="3 9" id="KW-0548">Nucleotidyltransferase</keyword>
<comment type="similarity">
    <text evidence="9">Belongs to the bacterial CoaD family.</text>
</comment>
<dbReference type="NCBIfam" id="TIGR00125">
    <property type="entry name" value="cyt_tran_rel"/>
    <property type="match status" value="1"/>
</dbReference>
<evidence type="ECO:0000256" key="6">
    <source>
        <dbReference type="ARBA" id="ARBA00022842"/>
    </source>
</evidence>
<keyword evidence="7 9" id="KW-0173">Coenzyme A biosynthesis</keyword>
<dbReference type="HAMAP" id="MF_00151">
    <property type="entry name" value="PPAT_bact"/>
    <property type="match status" value="1"/>
</dbReference>
<reference evidence="11 12" key="1">
    <citation type="journal article" date="2016" name="Nat. Commun.">
        <title>Thousands of microbial genomes shed light on interconnected biogeochemical processes in an aquifer system.</title>
        <authorList>
            <person name="Anantharaman K."/>
            <person name="Brown C.T."/>
            <person name="Hug L.A."/>
            <person name="Sharon I."/>
            <person name="Castelle C.J."/>
            <person name="Probst A.J."/>
            <person name="Thomas B.C."/>
            <person name="Singh A."/>
            <person name="Wilkins M.J."/>
            <person name="Karaoz U."/>
            <person name="Brodie E.L."/>
            <person name="Williams K.H."/>
            <person name="Hubbard S.S."/>
            <person name="Banfield J.F."/>
        </authorList>
    </citation>
    <scope>NUCLEOTIDE SEQUENCE [LARGE SCALE GENOMIC DNA]</scope>
</reference>
<comment type="subcellular location">
    <subcellularLocation>
        <location evidence="9">Cytoplasm</location>
    </subcellularLocation>
</comment>
<evidence type="ECO:0000256" key="9">
    <source>
        <dbReference type="HAMAP-Rule" id="MF_00151"/>
    </source>
</evidence>
<comment type="subunit">
    <text evidence="9">Homohexamer.</text>
</comment>
<feature type="domain" description="Cytidyltransferase-like" evidence="10">
    <location>
        <begin position="7"/>
        <end position="143"/>
    </location>
</feature>
<feature type="binding site" evidence="9">
    <location>
        <position position="43"/>
    </location>
    <ligand>
        <name>substrate</name>
    </ligand>
</feature>
<feature type="binding site" evidence="9">
    <location>
        <begin position="11"/>
        <end position="12"/>
    </location>
    <ligand>
        <name>ATP</name>
        <dbReference type="ChEBI" id="CHEBI:30616"/>
    </ligand>
</feature>
<dbReference type="GO" id="GO:0005737">
    <property type="term" value="C:cytoplasm"/>
    <property type="evidence" value="ECO:0007669"/>
    <property type="project" value="UniProtKB-SubCell"/>
</dbReference>
<dbReference type="UniPathway" id="UPA00241">
    <property type="reaction ID" value="UER00355"/>
</dbReference>
<dbReference type="SUPFAM" id="SSF52374">
    <property type="entry name" value="Nucleotidylyl transferase"/>
    <property type="match status" value="1"/>
</dbReference>
<name>A0A1F7VCW3_9BACT</name>
<feature type="binding site" evidence="9">
    <location>
        <begin position="93"/>
        <end position="95"/>
    </location>
    <ligand>
        <name>ATP</name>
        <dbReference type="ChEBI" id="CHEBI:30616"/>
    </ligand>
</feature>
<feature type="binding site" evidence="9">
    <location>
        <position position="92"/>
    </location>
    <ligand>
        <name>substrate</name>
    </ligand>
</feature>
<comment type="catalytic activity">
    <reaction evidence="8 9">
        <text>(R)-4'-phosphopantetheine + ATP + H(+) = 3'-dephospho-CoA + diphosphate</text>
        <dbReference type="Rhea" id="RHEA:19801"/>
        <dbReference type="ChEBI" id="CHEBI:15378"/>
        <dbReference type="ChEBI" id="CHEBI:30616"/>
        <dbReference type="ChEBI" id="CHEBI:33019"/>
        <dbReference type="ChEBI" id="CHEBI:57328"/>
        <dbReference type="ChEBI" id="CHEBI:61723"/>
        <dbReference type="EC" id="2.7.7.3"/>
    </reaction>
</comment>
<keyword evidence="5 9" id="KW-0067">ATP-binding</keyword>
<dbReference type="PANTHER" id="PTHR21342:SF1">
    <property type="entry name" value="PHOSPHOPANTETHEINE ADENYLYLTRANSFERASE"/>
    <property type="match status" value="1"/>
</dbReference>
<feature type="binding site" evidence="9">
    <location>
        <begin position="134"/>
        <end position="140"/>
    </location>
    <ligand>
        <name>ATP</name>
        <dbReference type="ChEBI" id="CHEBI:30616"/>
    </ligand>
</feature>
<feature type="binding site" evidence="9">
    <location>
        <position position="19"/>
    </location>
    <ligand>
        <name>ATP</name>
        <dbReference type="ChEBI" id="CHEBI:30616"/>
    </ligand>
</feature>
<keyword evidence="1 9" id="KW-0963">Cytoplasm</keyword>
<dbReference type="InterPro" id="IPR001980">
    <property type="entry name" value="PPAT"/>
</dbReference>
<comment type="caution">
    <text evidence="11">The sequence shown here is derived from an EMBL/GenBank/DDBJ whole genome shotgun (WGS) entry which is preliminary data.</text>
</comment>
<evidence type="ECO:0000256" key="4">
    <source>
        <dbReference type="ARBA" id="ARBA00022741"/>
    </source>
</evidence>
<feature type="binding site" evidence="9">
    <location>
        <position position="11"/>
    </location>
    <ligand>
        <name>substrate</name>
    </ligand>
</feature>
<evidence type="ECO:0000256" key="2">
    <source>
        <dbReference type="ARBA" id="ARBA00022679"/>
    </source>
</evidence>
<proteinExistence type="inferred from homology"/>
<protein>
    <recommendedName>
        <fullName evidence="9">Phosphopantetheine adenylyltransferase</fullName>
        <ecNumber evidence="9">2.7.7.3</ecNumber>
    </recommendedName>
    <alternativeName>
        <fullName evidence="9">Dephospho-CoA pyrophosphorylase</fullName>
    </alternativeName>
    <alternativeName>
        <fullName evidence="9">Pantetheine-phosphate adenylyltransferase</fullName>
        <shortName evidence="9">PPAT</shortName>
    </alternativeName>
</protein>
<evidence type="ECO:0000259" key="10">
    <source>
        <dbReference type="Pfam" id="PF01467"/>
    </source>
</evidence>
<evidence type="ECO:0000313" key="12">
    <source>
        <dbReference type="Proteomes" id="UP000176593"/>
    </source>
</evidence>
<dbReference type="PANTHER" id="PTHR21342">
    <property type="entry name" value="PHOSPHOPANTETHEINE ADENYLYLTRANSFERASE"/>
    <property type="match status" value="1"/>
</dbReference>
<dbReference type="Pfam" id="PF01467">
    <property type="entry name" value="CTP_transf_like"/>
    <property type="match status" value="1"/>
</dbReference>
<sequence>MSNRVAVYAGSFDLFTIGHLWVAEQGSKMFDTLVIAVGVNPAKANKTMFTVEERLAQIRACTSHLPNVEVTSCGKMFLHDYVMSIDANWVLRGVRGPKDYEDEANTQDMVREALDKMKCTYDIQTAFIRPPHDVAVVSSSSVKALMGFDKWEEMVAFFVSPAIVNSVIAKFKEVLNANA</sequence>
<dbReference type="PRINTS" id="PR01020">
    <property type="entry name" value="LPSBIOSNTHSS"/>
</dbReference>
<keyword evidence="6 9" id="KW-0460">Magnesium</keyword>
<comment type="function">
    <text evidence="9">Reversibly transfers an adenylyl group from ATP to 4'-phosphopantetheine, yielding dephospho-CoA (dPCoA) and pyrophosphate.</text>
</comment>
<evidence type="ECO:0000256" key="8">
    <source>
        <dbReference type="ARBA" id="ARBA00029346"/>
    </source>
</evidence>
<dbReference type="NCBIfam" id="TIGR01510">
    <property type="entry name" value="coaD_prev_kdtB"/>
    <property type="match status" value="1"/>
</dbReference>